<gene>
    <name evidence="2" type="ORF">COL8621_00620</name>
</gene>
<evidence type="ECO:0000259" key="1">
    <source>
        <dbReference type="Pfam" id="PF20056"/>
    </source>
</evidence>
<dbReference type="RefSeq" id="WP_141137814.1">
    <property type="nucleotide sequence ID" value="NZ_FXYE01000001.1"/>
</dbReference>
<protein>
    <recommendedName>
        <fullName evidence="1">DUF6455 domain-containing protein</fullName>
    </recommendedName>
</protein>
<dbReference type="AlphaFoldDB" id="A0A238JMG2"/>
<proteinExistence type="predicted"/>
<dbReference type="Pfam" id="PF20056">
    <property type="entry name" value="DUF6455"/>
    <property type="match status" value="1"/>
</dbReference>
<accession>A0A238JMG2</accession>
<dbReference type="InterPro" id="IPR045601">
    <property type="entry name" value="DUF6455"/>
</dbReference>
<dbReference type="EMBL" id="FXYE01000001">
    <property type="protein sequence ID" value="SMX31831.1"/>
    <property type="molecule type" value="Genomic_DNA"/>
</dbReference>
<feature type="domain" description="DUF6455" evidence="1">
    <location>
        <begin position="1"/>
        <end position="83"/>
    </location>
</feature>
<organism evidence="2 3">
    <name type="scientific">Actibacterium lipolyticum</name>
    <dbReference type="NCBI Taxonomy" id="1524263"/>
    <lineage>
        <taxon>Bacteria</taxon>
        <taxon>Pseudomonadati</taxon>
        <taxon>Pseudomonadota</taxon>
        <taxon>Alphaproteobacteria</taxon>
        <taxon>Rhodobacterales</taxon>
        <taxon>Roseobacteraceae</taxon>
        <taxon>Actibacterium</taxon>
    </lineage>
</organism>
<reference evidence="3" key="1">
    <citation type="submission" date="2017-05" db="EMBL/GenBank/DDBJ databases">
        <authorList>
            <person name="Rodrigo-Torres L."/>
            <person name="Arahal R. D."/>
            <person name="Lucena T."/>
        </authorList>
    </citation>
    <scope>NUCLEOTIDE SEQUENCE [LARGE SCALE GENOMIC DNA]</scope>
    <source>
        <strain evidence="3">CECT 8621</strain>
    </source>
</reference>
<evidence type="ECO:0000313" key="2">
    <source>
        <dbReference type="EMBL" id="SMX31831.1"/>
    </source>
</evidence>
<sequence length="84" mass="9268">MPDCSKLSLHFWLTQSMARTIGVNLHQALVRGQFARSDYTQTIAECMACAQTEKCVPWLAKQGAGADHLPDYCALKSTLEALKP</sequence>
<evidence type="ECO:0000313" key="3">
    <source>
        <dbReference type="Proteomes" id="UP000202922"/>
    </source>
</evidence>
<keyword evidence="3" id="KW-1185">Reference proteome</keyword>
<dbReference type="Proteomes" id="UP000202922">
    <property type="component" value="Unassembled WGS sequence"/>
</dbReference>
<dbReference type="OrthoDB" id="7689275at2"/>
<name>A0A238JMG2_9RHOB</name>